<sequence>MFEVNDIPPIDGCELQELIGENVRHEEFLFFRINHGDDLDWILGEAEDYECFCTACQQHFAEDRKSGPASYWDACPRCGARITPRRWNNGKAKFLALTAFAFHFFQPGEHGDMWLTSCQVRMNPDFQCGKYLANEYARYCFSEFGSRKWIWKENGWKRTKSICFKRWQAMGGYCYDNFWALPSEQDLAGSCLRYSQLTQAWSCVSDLPEYLAFYLKFPGAEYLWKMGFGRWLVERQEGKGHLFRKLVNLRAKEPKRLFLHLNKADRRLLGRERVNLADGAAYQDLRQAGAVECSEDGLQYACATVRCRFVWQTTAEQCGLSGKELRKYIERQARRSGLTIGAVMHEFTDYQAQLERLAPNADRLPDDLHEAHARLSGRERRLMNREKNEKFRTRRHLLAWMRWKYKGMFIRPIDSAEEIVREGEEQNNCVAGYAGRHANGSTIIMVLRKCSEPRTPWHTVEINPETLECRQCYAAHNRARTPEAAEFMNLYLAHLREIAKIVRRTA</sequence>
<protein>
    <recommendedName>
        <fullName evidence="3">PcfJ-like protein</fullName>
    </recommendedName>
</protein>
<reference evidence="1 2" key="1">
    <citation type="submission" date="2020-06" db="EMBL/GenBank/DDBJ databases">
        <title>Characterization of fructooligosaccharide metabolism and fructooligosaccharide-degrading enzymes in human commensal butyrate producers.</title>
        <authorList>
            <person name="Tanno H."/>
            <person name="Fujii T."/>
            <person name="Hirano K."/>
            <person name="Maeno S."/>
            <person name="Tonozuka T."/>
            <person name="Sakamoto M."/>
            <person name="Ohkuma M."/>
            <person name="Tochio T."/>
            <person name="Endo A."/>
        </authorList>
    </citation>
    <scope>NUCLEOTIDE SEQUENCE [LARGE SCALE GENOMIC DNA]</scope>
    <source>
        <strain evidence="1 2">JCM 31056</strain>
    </source>
</reference>
<comment type="caution">
    <text evidence="1">The sequence shown here is derived from an EMBL/GenBank/DDBJ whole genome shotgun (WGS) entry which is preliminary data.</text>
</comment>
<dbReference type="Pfam" id="PF14284">
    <property type="entry name" value="PcfJ"/>
    <property type="match status" value="1"/>
</dbReference>
<evidence type="ECO:0008006" key="3">
    <source>
        <dbReference type="Google" id="ProtNLM"/>
    </source>
</evidence>
<keyword evidence="2" id="KW-1185">Reference proteome</keyword>
<dbReference type="EMBL" id="BLYJ01000017">
    <property type="protein sequence ID" value="GFO88354.1"/>
    <property type="molecule type" value="Genomic_DNA"/>
</dbReference>
<gene>
    <name evidence="1" type="ORF">BUFA31_15180</name>
</gene>
<dbReference type="Proteomes" id="UP000620147">
    <property type="component" value="Unassembled WGS sequence"/>
</dbReference>
<organism evidence="1 2">
    <name type="scientific">Butyricicoccus faecihominis</name>
    <dbReference type="NCBI Taxonomy" id="1712515"/>
    <lineage>
        <taxon>Bacteria</taxon>
        <taxon>Bacillati</taxon>
        <taxon>Bacillota</taxon>
        <taxon>Clostridia</taxon>
        <taxon>Eubacteriales</taxon>
        <taxon>Butyricicoccaceae</taxon>
        <taxon>Butyricicoccus</taxon>
    </lineage>
</organism>
<dbReference type="InterPro" id="IPR025586">
    <property type="entry name" value="PcfJ"/>
</dbReference>
<name>A0ABQ1E058_9FIRM</name>
<dbReference type="RefSeq" id="WP_188885724.1">
    <property type="nucleotide sequence ID" value="NZ_BLYJ01000017.1"/>
</dbReference>
<proteinExistence type="predicted"/>
<evidence type="ECO:0000313" key="1">
    <source>
        <dbReference type="EMBL" id="GFO88354.1"/>
    </source>
</evidence>
<accession>A0ABQ1E058</accession>
<evidence type="ECO:0000313" key="2">
    <source>
        <dbReference type="Proteomes" id="UP000620147"/>
    </source>
</evidence>